<dbReference type="Pfam" id="PF00102">
    <property type="entry name" value="Y_phosphatase"/>
    <property type="match status" value="1"/>
</dbReference>
<comment type="caution">
    <text evidence="2">The sequence shown here is derived from an EMBL/GenBank/DDBJ whole genome shotgun (WGS) entry which is preliminary data.</text>
</comment>
<dbReference type="SUPFAM" id="SSF52799">
    <property type="entry name" value="(Phosphotyrosine protein) phosphatases II"/>
    <property type="match status" value="1"/>
</dbReference>
<dbReference type="InterPro" id="IPR029021">
    <property type="entry name" value="Prot-tyrosine_phosphatase-like"/>
</dbReference>
<evidence type="ECO:0000313" key="3">
    <source>
        <dbReference type="Proteomes" id="UP000821853"/>
    </source>
</evidence>
<dbReference type="EMBL" id="JABSTR010000004">
    <property type="protein sequence ID" value="KAH9367063.1"/>
    <property type="molecule type" value="Genomic_DNA"/>
</dbReference>
<dbReference type="VEuPathDB" id="VectorBase:HLOH_052399"/>
<dbReference type="OrthoDB" id="10253954at2759"/>
<evidence type="ECO:0000259" key="1">
    <source>
        <dbReference type="Pfam" id="PF00102"/>
    </source>
</evidence>
<reference evidence="2 3" key="1">
    <citation type="journal article" date="2020" name="Cell">
        <title>Large-Scale Comparative Analyses of Tick Genomes Elucidate Their Genetic Diversity and Vector Capacities.</title>
        <authorList>
            <consortium name="Tick Genome and Microbiome Consortium (TIGMIC)"/>
            <person name="Jia N."/>
            <person name="Wang J."/>
            <person name="Shi W."/>
            <person name="Du L."/>
            <person name="Sun Y."/>
            <person name="Zhan W."/>
            <person name="Jiang J.F."/>
            <person name="Wang Q."/>
            <person name="Zhang B."/>
            <person name="Ji P."/>
            <person name="Bell-Sakyi L."/>
            <person name="Cui X.M."/>
            <person name="Yuan T.T."/>
            <person name="Jiang B.G."/>
            <person name="Yang W.F."/>
            <person name="Lam T.T."/>
            <person name="Chang Q.C."/>
            <person name="Ding S.J."/>
            <person name="Wang X.J."/>
            <person name="Zhu J.G."/>
            <person name="Ruan X.D."/>
            <person name="Zhao L."/>
            <person name="Wei J.T."/>
            <person name="Ye R.Z."/>
            <person name="Que T.C."/>
            <person name="Du C.H."/>
            <person name="Zhou Y.H."/>
            <person name="Cheng J.X."/>
            <person name="Dai P.F."/>
            <person name="Guo W.B."/>
            <person name="Han X.H."/>
            <person name="Huang E.J."/>
            <person name="Li L.F."/>
            <person name="Wei W."/>
            <person name="Gao Y.C."/>
            <person name="Liu J.Z."/>
            <person name="Shao H.Z."/>
            <person name="Wang X."/>
            <person name="Wang C.C."/>
            <person name="Yang T.C."/>
            <person name="Huo Q.B."/>
            <person name="Li W."/>
            <person name="Chen H.Y."/>
            <person name="Chen S.E."/>
            <person name="Zhou L.G."/>
            <person name="Ni X.B."/>
            <person name="Tian J.H."/>
            <person name="Sheng Y."/>
            <person name="Liu T."/>
            <person name="Pan Y.S."/>
            <person name="Xia L.Y."/>
            <person name="Li J."/>
            <person name="Zhao F."/>
            <person name="Cao W.C."/>
        </authorList>
    </citation>
    <scope>NUCLEOTIDE SEQUENCE [LARGE SCALE GENOMIC DNA]</scope>
    <source>
        <strain evidence="2">HaeL-2018</strain>
    </source>
</reference>
<evidence type="ECO:0000313" key="2">
    <source>
        <dbReference type="EMBL" id="KAH9367063.1"/>
    </source>
</evidence>
<keyword evidence="3" id="KW-1185">Reference proteome</keyword>
<dbReference type="Proteomes" id="UP000821853">
    <property type="component" value="Chromosome 2"/>
</dbReference>
<dbReference type="GO" id="GO:0004725">
    <property type="term" value="F:protein tyrosine phosphatase activity"/>
    <property type="evidence" value="ECO:0007669"/>
    <property type="project" value="InterPro"/>
</dbReference>
<feature type="domain" description="Tyrosine-protein phosphatase" evidence="1">
    <location>
        <begin position="1"/>
        <end position="43"/>
    </location>
</feature>
<gene>
    <name evidence="2" type="ORF">HPB48_010656</name>
</gene>
<dbReference type="AlphaFoldDB" id="A0A9J6FW85"/>
<sequence>MLSQAEAEGEVNLVAHLHAMRQNRVDLVESPEQYIFAYKVLVEMLCSKKHQLSIGDFVRLYPKLKTKLPATGKSAIDLEFEVVGIVHRILSATEAADGTYYETLA</sequence>
<dbReference type="Gene3D" id="3.90.190.10">
    <property type="entry name" value="Protein tyrosine phosphatase superfamily"/>
    <property type="match status" value="1"/>
</dbReference>
<name>A0A9J6FW85_HAELO</name>
<dbReference type="InterPro" id="IPR000242">
    <property type="entry name" value="PTP_cat"/>
</dbReference>
<accession>A0A9J6FW85</accession>
<proteinExistence type="predicted"/>
<protein>
    <recommendedName>
        <fullName evidence="1">Tyrosine-protein phosphatase domain-containing protein</fullName>
    </recommendedName>
</protein>
<organism evidence="2 3">
    <name type="scientific">Haemaphysalis longicornis</name>
    <name type="common">Bush tick</name>
    <dbReference type="NCBI Taxonomy" id="44386"/>
    <lineage>
        <taxon>Eukaryota</taxon>
        <taxon>Metazoa</taxon>
        <taxon>Ecdysozoa</taxon>
        <taxon>Arthropoda</taxon>
        <taxon>Chelicerata</taxon>
        <taxon>Arachnida</taxon>
        <taxon>Acari</taxon>
        <taxon>Parasitiformes</taxon>
        <taxon>Ixodida</taxon>
        <taxon>Ixodoidea</taxon>
        <taxon>Ixodidae</taxon>
        <taxon>Haemaphysalinae</taxon>
        <taxon>Haemaphysalis</taxon>
    </lineage>
</organism>